<evidence type="ECO:0000256" key="5">
    <source>
        <dbReference type="ARBA" id="ARBA00022989"/>
    </source>
</evidence>
<feature type="transmembrane region" description="Helical" evidence="7">
    <location>
        <begin position="299"/>
        <end position="322"/>
    </location>
</feature>
<evidence type="ECO:0000313" key="10">
    <source>
        <dbReference type="Proteomes" id="UP001398420"/>
    </source>
</evidence>
<evidence type="ECO:0000256" key="2">
    <source>
        <dbReference type="ARBA" id="ARBA00022448"/>
    </source>
</evidence>
<dbReference type="InterPro" id="IPR011701">
    <property type="entry name" value="MFS"/>
</dbReference>
<dbReference type="Pfam" id="PF07690">
    <property type="entry name" value="MFS_1"/>
    <property type="match status" value="1"/>
</dbReference>
<comment type="subcellular location">
    <subcellularLocation>
        <location evidence="1">Cell membrane</location>
        <topology evidence="1">Multi-pass membrane protein</topology>
    </subcellularLocation>
</comment>
<evidence type="ECO:0000256" key="6">
    <source>
        <dbReference type="ARBA" id="ARBA00023136"/>
    </source>
</evidence>
<proteinExistence type="predicted"/>
<feature type="domain" description="Major facilitator superfamily (MFS) profile" evidence="8">
    <location>
        <begin position="15"/>
        <end position="469"/>
    </location>
</feature>
<feature type="transmembrane region" description="Helical" evidence="7">
    <location>
        <begin position="446"/>
        <end position="464"/>
    </location>
</feature>
<feature type="transmembrane region" description="Helical" evidence="7">
    <location>
        <begin position="334"/>
        <end position="353"/>
    </location>
</feature>
<dbReference type="PRINTS" id="PR01036">
    <property type="entry name" value="TCRTETB"/>
</dbReference>
<evidence type="ECO:0000256" key="7">
    <source>
        <dbReference type="SAM" id="Phobius"/>
    </source>
</evidence>
<dbReference type="InterPro" id="IPR020846">
    <property type="entry name" value="MFS_dom"/>
</dbReference>
<evidence type="ECO:0000256" key="4">
    <source>
        <dbReference type="ARBA" id="ARBA00022692"/>
    </source>
</evidence>
<evidence type="ECO:0000259" key="8">
    <source>
        <dbReference type="PROSITE" id="PS50850"/>
    </source>
</evidence>
<keyword evidence="5 7" id="KW-1133">Transmembrane helix</keyword>
<keyword evidence="10" id="KW-1185">Reference proteome</keyword>
<dbReference type="Proteomes" id="UP001398420">
    <property type="component" value="Unassembled WGS sequence"/>
</dbReference>
<dbReference type="PROSITE" id="PS50850">
    <property type="entry name" value="MFS"/>
    <property type="match status" value="1"/>
</dbReference>
<dbReference type="PANTHER" id="PTHR42718:SF43">
    <property type="entry name" value="LINCOMYCIN RESISTANCE PROTEIN LMRB"/>
    <property type="match status" value="1"/>
</dbReference>
<feature type="transmembrane region" description="Helical" evidence="7">
    <location>
        <begin position="57"/>
        <end position="76"/>
    </location>
</feature>
<evidence type="ECO:0000256" key="1">
    <source>
        <dbReference type="ARBA" id="ARBA00004651"/>
    </source>
</evidence>
<name>A0ABU9LIS6_9BACL</name>
<reference evidence="9 10" key="1">
    <citation type="submission" date="2024-04" db="EMBL/GenBank/DDBJ databases">
        <authorList>
            <person name="Wu Y.S."/>
            <person name="Zhang L."/>
        </authorList>
    </citation>
    <scope>NUCLEOTIDE SEQUENCE [LARGE SCALE GENOMIC DNA]</scope>
    <source>
        <strain evidence="9 10">KG-01</strain>
    </source>
</reference>
<dbReference type="EMBL" id="JBCEWA010000004">
    <property type="protein sequence ID" value="MEL5987915.1"/>
    <property type="molecule type" value="Genomic_DNA"/>
</dbReference>
<accession>A0ABU9LIS6</accession>
<feature type="transmembrane region" description="Helical" evidence="7">
    <location>
        <begin position="167"/>
        <end position="186"/>
    </location>
</feature>
<dbReference type="SUPFAM" id="SSF103473">
    <property type="entry name" value="MFS general substrate transporter"/>
    <property type="match status" value="1"/>
</dbReference>
<dbReference type="InterPro" id="IPR036259">
    <property type="entry name" value="MFS_trans_sf"/>
</dbReference>
<evidence type="ECO:0000256" key="3">
    <source>
        <dbReference type="ARBA" id="ARBA00022475"/>
    </source>
</evidence>
<feature type="transmembrane region" description="Helical" evidence="7">
    <location>
        <begin position="138"/>
        <end position="161"/>
    </location>
</feature>
<organism evidence="9 10">
    <name type="scientific">Kurthia gibsonii</name>
    <dbReference type="NCBI Taxonomy" id="33946"/>
    <lineage>
        <taxon>Bacteria</taxon>
        <taxon>Bacillati</taxon>
        <taxon>Bacillota</taxon>
        <taxon>Bacilli</taxon>
        <taxon>Bacillales</taxon>
        <taxon>Caryophanaceae</taxon>
        <taxon>Kurthia</taxon>
    </lineage>
</organism>
<protein>
    <submittedName>
        <fullName evidence="9">DHA2 family efflux MFS transporter permease subunit</fullName>
    </submittedName>
</protein>
<sequence>MTQPQVVQVRSPKGMAFVLMLGAFIGLFSETALNMALTNIMADFSINASAAQWLTTGYLLTLGILVPVSALILRWFTTRQLVIASFTFSIIGSIIAALAPSFAILLIGRIIQALGTGILLPLLMNVILLIFPIYKRGIVMGLMGLVITTAPAVGPTIAGLIVDSLGWAYIFWLSVILFIALGVFGVKQIDNVATITKPKIDVLSIVLSTIGFGGLIFSLSTIAEKSISAPEVWVTLVVGIIAIMLFVVRQFTMKIPMLNLAVFKQPMFTLGTLQLFIGMLLILSTAILLPLYVKGALLYSAALAGVILLPGSSINAILAPFIGKNFEKIGAKTLLTIGFALAFIGSILFIFSLKADAALWQVIGSHIVFFAGISFIIMPAQTNGLNQLPRQLYSDGSAVMNTLQQIAGAAGTAVAITLMVQGQKIFMSENPQSLPTEMIAAGTNHVFYYIAGIALVGFISTFFVKRVHVE</sequence>
<feature type="transmembrane region" description="Helical" evidence="7">
    <location>
        <begin position="110"/>
        <end position="131"/>
    </location>
</feature>
<dbReference type="NCBIfam" id="TIGR00711">
    <property type="entry name" value="efflux_EmrB"/>
    <property type="match status" value="1"/>
</dbReference>
<keyword evidence="4 7" id="KW-0812">Transmembrane</keyword>
<feature type="transmembrane region" description="Helical" evidence="7">
    <location>
        <begin position="83"/>
        <end position="104"/>
    </location>
</feature>
<feature type="transmembrane region" description="Helical" evidence="7">
    <location>
        <begin position="16"/>
        <end position="37"/>
    </location>
</feature>
<feature type="transmembrane region" description="Helical" evidence="7">
    <location>
        <begin position="406"/>
        <end position="426"/>
    </location>
</feature>
<feature type="transmembrane region" description="Helical" evidence="7">
    <location>
        <begin position="273"/>
        <end position="293"/>
    </location>
</feature>
<keyword evidence="2" id="KW-0813">Transport</keyword>
<dbReference type="PANTHER" id="PTHR42718">
    <property type="entry name" value="MAJOR FACILITATOR SUPERFAMILY MULTIDRUG TRANSPORTER MFSC"/>
    <property type="match status" value="1"/>
</dbReference>
<keyword evidence="3" id="KW-1003">Cell membrane</keyword>
<dbReference type="Gene3D" id="1.20.1250.20">
    <property type="entry name" value="MFS general substrate transporter like domains"/>
    <property type="match status" value="1"/>
</dbReference>
<dbReference type="Gene3D" id="1.20.1720.10">
    <property type="entry name" value="Multidrug resistance protein D"/>
    <property type="match status" value="1"/>
</dbReference>
<dbReference type="InterPro" id="IPR004638">
    <property type="entry name" value="EmrB-like"/>
</dbReference>
<comment type="caution">
    <text evidence="9">The sequence shown here is derived from an EMBL/GenBank/DDBJ whole genome shotgun (WGS) entry which is preliminary data.</text>
</comment>
<gene>
    <name evidence="9" type="ORF">AAF454_05750</name>
</gene>
<feature type="transmembrane region" description="Helical" evidence="7">
    <location>
        <begin position="232"/>
        <end position="252"/>
    </location>
</feature>
<evidence type="ECO:0000313" key="9">
    <source>
        <dbReference type="EMBL" id="MEL5987915.1"/>
    </source>
</evidence>
<feature type="transmembrane region" description="Helical" evidence="7">
    <location>
        <begin position="359"/>
        <end position="380"/>
    </location>
</feature>
<feature type="transmembrane region" description="Helical" evidence="7">
    <location>
        <begin position="198"/>
        <end position="220"/>
    </location>
</feature>
<keyword evidence="6 7" id="KW-0472">Membrane</keyword>